<accession>A0A0R1K684</accession>
<comment type="caution">
    <text evidence="2">The sequence shown here is derived from an EMBL/GenBank/DDBJ whole genome shotgun (WGS) entry which is preliminary data.</text>
</comment>
<evidence type="ECO:0000313" key="3">
    <source>
        <dbReference type="Proteomes" id="UP000051162"/>
    </source>
</evidence>
<feature type="transmembrane region" description="Helical" evidence="1">
    <location>
        <begin position="7"/>
        <end position="25"/>
    </location>
</feature>
<organism evidence="2 3">
    <name type="scientific">Levilactobacillus namurensis DSM 19117</name>
    <dbReference type="NCBI Taxonomy" id="1423773"/>
    <lineage>
        <taxon>Bacteria</taxon>
        <taxon>Bacillati</taxon>
        <taxon>Bacillota</taxon>
        <taxon>Bacilli</taxon>
        <taxon>Lactobacillales</taxon>
        <taxon>Lactobacillaceae</taxon>
        <taxon>Levilactobacillus</taxon>
    </lineage>
</organism>
<keyword evidence="1" id="KW-0812">Transmembrane</keyword>
<keyword evidence="1" id="KW-0472">Membrane</keyword>
<dbReference type="EMBL" id="AZDT01000021">
    <property type="protein sequence ID" value="KRK76265.1"/>
    <property type="molecule type" value="Genomic_DNA"/>
</dbReference>
<evidence type="ECO:0000313" key="2">
    <source>
        <dbReference type="EMBL" id="KRK76265.1"/>
    </source>
</evidence>
<dbReference type="AlphaFoldDB" id="A0A0R1K684"/>
<gene>
    <name evidence="2" type="ORF">FD30_GL001437</name>
</gene>
<evidence type="ECO:0000256" key="1">
    <source>
        <dbReference type="SAM" id="Phobius"/>
    </source>
</evidence>
<dbReference type="STRING" id="1423773.FD30_GL001437"/>
<protein>
    <recommendedName>
        <fullName evidence="4">Small integral membrane protein</fullName>
    </recommendedName>
</protein>
<evidence type="ECO:0008006" key="4">
    <source>
        <dbReference type="Google" id="ProtNLM"/>
    </source>
</evidence>
<keyword evidence="1" id="KW-1133">Transmembrane helix</keyword>
<keyword evidence="3" id="KW-1185">Reference proteome</keyword>
<sequence>MTMNRGLIGLVVGMVLGVIWVTLGFTASLGVASLGAIGWGIGRFVRLDFAALGRKIDDRLSRER</sequence>
<dbReference type="PATRIC" id="fig|1423773.3.peg.1474"/>
<dbReference type="Proteomes" id="UP000051162">
    <property type="component" value="Unassembled WGS sequence"/>
</dbReference>
<reference evidence="2 3" key="1">
    <citation type="journal article" date="2015" name="Genome Announc.">
        <title>Expanding the biotechnology potential of lactobacilli through comparative genomics of 213 strains and associated genera.</title>
        <authorList>
            <person name="Sun Z."/>
            <person name="Harris H.M."/>
            <person name="McCann A."/>
            <person name="Guo C."/>
            <person name="Argimon S."/>
            <person name="Zhang W."/>
            <person name="Yang X."/>
            <person name="Jeffery I.B."/>
            <person name="Cooney J.C."/>
            <person name="Kagawa T.F."/>
            <person name="Liu W."/>
            <person name="Song Y."/>
            <person name="Salvetti E."/>
            <person name="Wrobel A."/>
            <person name="Rasinkangas P."/>
            <person name="Parkhill J."/>
            <person name="Rea M.C."/>
            <person name="O'Sullivan O."/>
            <person name="Ritari J."/>
            <person name="Douillard F.P."/>
            <person name="Paul Ross R."/>
            <person name="Yang R."/>
            <person name="Briner A.E."/>
            <person name="Felis G.E."/>
            <person name="de Vos W.M."/>
            <person name="Barrangou R."/>
            <person name="Klaenhammer T.R."/>
            <person name="Caufield P.W."/>
            <person name="Cui Y."/>
            <person name="Zhang H."/>
            <person name="O'Toole P.W."/>
        </authorList>
    </citation>
    <scope>NUCLEOTIDE SEQUENCE [LARGE SCALE GENOMIC DNA]</scope>
    <source>
        <strain evidence="2 3">DSM 19117</strain>
    </source>
</reference>
<proteinExistence type="predicted"/>
<name>A0A0R1K684_9LACO</name>